<dbReference type="SUPFAM" id="SSF57667">
    <property type="entry name" value="beta-beta-alpha zinc fingers"/>
    <property type="match status" value="1"/>
</dbReference>
<dbReference type="Pfam" id="PF05605">
    <property type="entry name" value="zf-Di19"/>
    <property type="match status" value="1"/>
</dbReference>
<evidence type="ECO:0000256" key="6">
    <source>
        <dbReference type="ARBA" id="ARBA00023242"/>
    </source>
</evidence>
<feature type="compositionally biased region" description="Basic and acidic residues" evidence="8">
    <location>
        <begin position="177"/>
        <end position="189"/>
    </location>
</feature>
<keyword evidence="6" id="KW-0539">Nucleus</keyword>
<dbReference type="Gene3D" id="3.30.160.60">
    <property type="entry name" value="Classic Zinc Finger"/>
    <property type="match status" value="2"/>
</dbReference>
<dbReference type="PROSITE" id="PS50157">
    <property type="entry name" value="ZINC_FINGER_C2H2_2"/>
    <property type="match status" value="2"/>
</dbReference>
<evidence type="ECO:0000256" key="3">
    <source>
        <dbReference type="ARBA" id="ARBA00022737"/>
    </source>
</evidence>
<feature type="domain" description="C2H2-type" evidence="9">
    <location>
        <begin position="92"/>
        <end position="121"/>
    </location>
</feature>
<dbReference type="SMART" id="SM00355">
    <property type="entry name" value="ZnF_C2H2"/>
    <property type="match status" value="2"/>
</dbReference>
<keyword evidence="4 7" id="KW-0863">Zinc-finger</keyword>
<sequence>MSTHVFSDENKGKGKCCRALRGRLAATPQIYRRLRGHERAGGQGQGKRRAPYMKELANLTDVSTAAATATKSNQSTTGNSDDGDDESNSGAYSCPHCGKKYTREPNLKRHVRVNHGTGDKPFACPSCSHTDARKDNLKKHMKKAHGADWGLALYDAAAGISSDESSEGNGEASGTGGRKDEEDGENSQK</sequence>
<dbReference type="PROSITE" id="PS00028">
    <property type="entry name" value="ZINC_FINGER_C2H2_1"/>
    <property type="match status" value="1"/>
</dbReference>
<evidence type="ECO:0000256" key="4">
    <source>
        <dbReference type="ARBA" id="ARBA00022771"/>
    </source>
</evidence>
<protein>
    <recommendedName>
        <fullName evidence="9">C2H2-type domain-containing protein</fullName>
    </recommendedName>
</protein>
<comment type="subcellular location">
    <subcellularLocation>
        <location evidence="1">Nucleus</location>
    </subcellularLocation>
</comment>
<feature type="domain" description="C2H2-type" evidence="9">
    <location>
        <begin position="122"/>
        <end position="150"/>
    </location>
</feature>
<reference evidence="10 11" key="1">
    <citation type="submission" date="2024-02" db="EMBL/GenBank/DDBJ databases">
        <title>De novo assembly and annotation of 12 fungi associated with fruit tree decline syndrome in Ontario, Canada.</title>
        <authorList>
            <person name="Sulman M."/>
            <person name="Ellouze W."/>
            <person name="Ilyukhin E."/>
        </authorList>
    </citation>
    <scope>NUCLEOTIDE SEQUENCE [LARGE SCALE GENOMIC DNA]</scope>
    <source>
        <strain evidence="10 11">M42-189</strain>
    </source>
</reference>
<feature type="region of interest" description="Disordered" evidence="8">
    <location>
        <begin position="64"/>
        <end position="101"/>
    </location>
</feature>
<evidence type="ECO:0000259" key="9">
    <source>
        <dbReference type="PROSITE" id="PS50157"/>
    </source>
</evidence>
<evidence type="ECO:0000256" key="1">
    <source>
        <dbReference type="ARBA" id="ARBA00004123"/>
    </source>
</evidence>
<comment type="caution">
    <text evidence="10">The sequence shown here is derived from an EMBL/GenBank/DDBJ whole genome shotgun (WGS) entry which is preliminary data.</text>
</comment>
<evidence type="ECO:0000256" key="5">
    <source>
        <dbReference type="ARBA" id="ARBA00022833"/>
    </source>
</evidence>
<dbReference type="InterPro" id="IPR013087">
    <property type="entry name" value="Znf_C2H2_type"/>
</dbReference>
<gene>
    <name evidence="10" type="ORF">SLS60_004607</name>
</gene>
<proteinExistence type="predicted"/>
<dbReference type="InterPro" id="IPR008598">
    <property type="entry name" value="Di19_Zn-bd"/>
</dbReference>
<dbReference type="InterPro" id="IPR050527">
    <property type="entry name" value="Snail/Krueppel_Znf"/>
</dbReference>
<keyword evidence="3" id="KW-0677">Repeat</keyword>
<feature type="compositionally biased region" description="Polar residues" evidence="8">
    <location>
        <begin position="64"/>
        <end position="74"/>
    </location>
</feature>
<dbReference type="EMBL" id="JAKJXO020000005">
    <property type="protein sequence ID" value="KAL1605064.1"/>
    <property type="molecule type" value="Genomic_DNA"/>
</dbReference>
<dbReference type="PANTHER" id="PTHR24388">
    <property type="entry name" value="ZINC FINGER PROTEIN"/>
    <property type="match status" value="1"/>
</dbReference>
<accession>A0ABR3RKU6</accession>
<evidence type="ECO:0000256" key="2">
    <source>
        <dbReference type="ARBA" id="ARBA00022723"/>
    </source>
</evidence>
<evidence type="ECO:0000313" key="11">
    <source>
        <dbReference type="Proteomes" id="UP001521785"/>
    </source>
</evidence>
<feature type="region of interest" description="Disordered" evidence="8">
    <location>
        <begin position="160"/>
        <end position="189"/>
    </location>
</feature>
<organism evidence="10 11">
    <name type="scientific">Paraconiothyrium brasiliense</name>
    <dbReference type="NCBI Taxonomy" id="300254"/>
    <lineage>
        <taxon>Eukaryota</taxon>
        <taxon>Fungi</taxon>
        <taxon>Dikarya</taxon>
        <taxon>Ascomycota</taxon>
        <taxon>Pezizomycotina</taxon>
        <taxon>Dothideomycetes</taxon>
        <taxon>Pleosporomycetidae</taxon>
        <taxon>Pleosporales</taxon>
        <taxon>Massarineae</taxon>
        <taxon>Didymosphaeriaceae</taxon>
        <taxon>Paraconiothyrium</taxon>
    </lineage>
</organism>
<keyword evidence="11" id="KW-1185">Reference proteome</keyword>
<evidence type="ECO:0000313" key="10">
    <source>
        <dbReference type="EMBL" id="KAL1605064.1"/>
    </source>
</evidence>
<keyword evidence="2" id="KW-0479">Metal-binding</keyword>
<dbReference type="InterPro" id="IPR036236">
    <property type="entry name" value="Znf_C2H2_sf"/>
</dbReference>
<dbReference type="PANTHER" id="PTHR24388:SF54">
    <property type="entry name" value="PROTEIN ESCARGOT"/>
    <property type="match status" value="1"/>
</dbReference>
<name>A0ABR3RKU6_9PLEO</name>
<keyword evidence="5" id="KW-0862">Zinc</keyword>
<evidence type="ECO:0000256" key="7">
    <source>
        <dbReference type="PROSITE-ProRule" id="PRU00042"/>
    </source>
</evidence>
<evidence type="ECO:0000256" key="8">
    <source>
        <dbReference type="SAM" id="MobiDB-lite"/>
    </source>
</evidence>
<dbReference type="Proteomes" id="UP001521785">
    <property type="component" value="Unassembled WGS sequence"/>
</dbReference>